<dbReference type="InterPro" id="IPR001471">
    <property type="entry name" value="AP2/ERF_dom"/>
</dbReference>
<comment type="caution">
    <text evidence="10">The sequence shown here is derived from an EMBL/GenBank/DDBJ whole genome shotgun (WGS) entry which is preliminary data.</text>
</comment>
<dbReference type="GO" id="GO:0003677">
    <property type="term" value="F:DNA binding"/>
    <property type="evidence" value="ECO:0007669"/>
    <property type="project" value="UniProtKB-KW"/>
</dbReference>
<dbReference type="PANTHER" id="PTHR31985:SF259">
    <property type="entry name" value="DEHYDRATION-RESPONSIVE ELEMENT-BINDING PROTEIN 3"/>
    <property type="match status" value="1"/>
</dbReference>
<dbReference type="PROSITE" id="PS51032">
    <property type="entry name" value="AP2_ERF"/>
    <property type="match status" value="1"/>
</dbReference>
<gene>
    <name evidence="10" type="ORF">RND81_08G198600</name>
</gene>
<organism evidence="10 11">
    <name type="scientific">Saponaria officinalis</name>
    <name type="common">Common soapwort</name>
    <name type="synonym">Lychnis saponaria</name>
    <dbReference type="NCBI Taxonomy" id="3572"/>
    <lineage>
        <taxon>Eukaryota</taxon>
        <taxon>Viridiplantae</taxon>
        <taxon>Streptophyta</taxon>
        <taxon>Embryophyta</taxon>
        <taxon>Tracheophyta</taxon>
        <taxon>Spermatophyta</taxon>
        <taxon>Magnoliopsida</taxon>
        <taxon>eudicotyledons</taxon>
        <taxon>Gunneridae</taxon>
        <taxon>Pentapetalae</taxon>
        <taxon>Caryophyllales</taxon>
        <taxon>Caryophyllaceae</taxon>
        <taxon>Caryophylleae</taxon>
        <taxon>Saponaria</taxon>
    </lineage>
</organism>
<dbReference type="GO" id="GO:0005634">
    <property type="term" value="C:nucleus"/>
    <property type="evidence" value="ECO:0007669"/>
    <property type="project" value="UniProtKB-SubCell"/>
</dbReference>
<keyword evidence="11" id="KW-1185">Reference proteome</keyword>
<keyword evidence="3" id="KW-0238">DNA-binding</keyword>
<keyword evidence="4" id="KW-0010">Activator</keyword>
<feature type="compositionally biased region" description="Basic residues" evidence="8">
    <location>
        <begin position="53"/>
        <end position="63"/>
    </location>
</feature>
<accession>A0AAW1J8V2</accession>
<evidence type="ECO:0000256" key="7">
    <source>
        <dbReference type="ARBA" id="ARBA00024343"/>
    </source>
</evidence>
<proteinExistence type="inferred from homology"/>
<dbReference type="CDD" id="cd00018">
    <property type="entry name" value="AP2"/>
    <property type="match status" value="1"/>
</dbReference>
<feature type="domain" description="AP2/ERF" evidence="9">
    <location>
        <begin position="63"/>
        <end position="120"/>
    </location>
</feature>
<dbReference type="InterPro" id="IPR036955">
    <property type="entry name" value="AP2/ERF_dom_sf"/>
</dbReference>
<dbReference type="FunFam" id="3.30.730.10:FF:000001">
    <property type="entry name" value="Ethylene-responsive transcription factor 2"/>
    <property type="match status" value="1"/>
</dbReference>
<comment type="subcellular location">
    <subcellularLocation>
        <location evidence="1">Nucleus</location>
    </subcellularLocation>
</comment>
<evidence type="ECO:0000313" key="10">
    <source>
        <dbReference type="EMBL" id="KAK9699842.1"/>
    </source>
</evidence>
<evidence type="ECO:0000256" key="5">
    <source>
        <dbReference type="ARBA" id="ARBA00023163"/>
    </source>
</evidence>
<dbReference type="PRINTS" id="PR00367">
    <property type="entry name" value="ETHRSPELEMNT"/>
</dbReference>
<keyword evidence="2" id="KW-0805">Transcription regulation</keyword>
<dbReference type="InterPro" id="IPR051032">
    <property type="entry name" value="AP2/ERF_TF_ERF_subfamily"/>
</dbReference>
<keyword evidence="6" id="KW-0539">Nucleus</keyword>
<sequence>MKEISMVEILRSTGSKTSNVSTNNINDKLYRPLIPSLAESGQPDSAEKESKLKSKGQSRHHPAYHGVRMRSWGKWVSEIREPRKKSRIWLGTFSNPEMAARAHDVAAISIKGDTAILNFPKLAKYFPRPVSLSPRDVQEAANKAAAMIHLDVMVSPLGKKSKSKSKSAVSACSTPLSYMVEVGNSDELSQIVELPSLGTSDEFGVSEFEFGFDYGGGDGWFSDHPATWLQTVEDFGFTVYGFDQN</sequence>
<dbReference type="InterPro" id="IPR016177">
    <property type="entry name" value="DNA-bd_dom_sf"/>
</dbReference>
<dbReference type="SUPFAM" id="SSF54171">
    <property type="entry name" value="DNA-binding domain"/>
    <property type="match status" value="1"/>
</dbReference>
<evidence type="ECO:0000259" key="9">
    <source>
        <dbReference type="PROSITE" id="PS51032"/>
    </source>
</evidence>
<dbReference type="EMBL" id="JBDFQZ010000008">
    <property type="protein sequence ID" value="KAK9699842.1"/>
    <property type="molecule type" value="Genomic_DNA"/>
</dbReference>
<dbReference type="PANTHER" id="PTHR31985">
    <property type="entry name" value="ETHYLENE-RESPONSIVE TRANSCRIPTION FACTOR ERF042-RELATED"/>
    <property type="match status" value="1"/>
</dbReference>
<evidence type="ECO:0000256" key="8">
    <source>
        <dbReference type="SAM" id="MobiDB-lite"/>
    </source>
</evidence>
<evidence type="ECO:0000313" key="11">
    <source>
        <dbReference type="Proteomes" id="UP001443914"/>
    </source>
</evidence>
<dbReference type="Gene3D" id="3.30.730.10">
    <property type="entry name" value="AP2/ERF domain"/>
    <property type="match status" value="1"/>
</dbReference>
<protein>
    <recommendedName>
        <fullName evidence="9">AP2/ERF domain-containing protein</fullName>
    </recommendedName>
</protein>
<reference evidence="10" key="1">
    <citation type="submission" date="2024-03" db="EMBL/GenBank/DDBJ databases">
        <title>WGS assembly of Saponaria officinalis var. Norfolk2.</title>
        <authorList>
            <person name="Jenkins J."/>
            <person name="Shu S."/>
            <person name="Grimwood J."/>
            <person name="Barry K."/>
            <person name="Goodstein D."/>
            <person name="Schmutz J."/>
            <person name="Leebens-Mack J."/>
            <person name="Osbourn A."/>
        </authorList>
    </citation>
    <scope>NUCLEOTIDE SEQUENCE [LARGE SCALE GENOMIC DNA]</scope>
    <source>
        <strain evidence="10">JIC</strain>
    </source>
</reference>
<evidence type="ECO:0000256" key="3">
    <source>
        <dbReference type="ARBA" id="ARBA00023125"/>
    </source>
</evidence>
<comment type="similarity">
    <text evidence="7">Belongs to the AP2/ERF transcription factor family. ERF subfamily.</text>
</comment>
<evidence type="ECO:0000256" key="1">
    <source>
        <dbReference type="ARBA" id="ARBA00004123"/>
    </source>
</evidence>
<feature type="region of interest" description="Disordered" evidence="8">
    <location>
        <begin position="36"/>
        <end position="64"/>
    </location>
</feature>
<evidence type="ECO:0000256" key="6">
    <source>
        <dbReference type="ARBA" id="ARBA00023242"/>
    </source>
</evidence>
<dbReference type="GO" id="GO:0003700">
    <property type="term" value="F:DNA-binding transcription factor activity"/>
    <property type="evidence" value="ECO:0007669"/>
    <property type="project" value="InterPro"/>
</dbReference>
<name>A0AAW1J8V2_SAPOF</name>
<dbReference type="Pfam" id="PF00847">
    <property type="entry name" value="AP2"/>
    <property type="match status" value="1"/>
</dbReference>
<dbReference type="AlphaFoldDB" id="A0AAW1J8V2"/>
<evidence type="ECO:0000256" key="2">
    <source>
        <dbReference type="ARBA" id="ARBA00023015"/>
    </source>
</evidence>
<keyword evidence="5" id="KW-0804">Transcription</keyword>
<evidence type="ECO:0000256" key="4">
    <source>
        <dbReference type="ARBA" id="ARBA00023159"/>
    </source>
</evidence>
<dbReference type="Proteomes" id="UP001443914">
    <property type="component" value="Unassembled WGS sequence"/>
</dbReference>
<dbReference type="SMART" id="SM00380">
    <property type="entry name" value="AP2"/>
    <property type="match status" value="1"/>
</dbReference>